<feature type="region of interest" description="Disordered" evidence="6">
    <location>
        <begin position="65"/>
        <end position="95"/>
    </location>
</feature>
<dbReference type="OrthoDB" id="9808093at2"/>
<dbReference type="InterPro" id="IPR036046">
    <property type="entry name" value="Acylphosphatase-like_dom_sf"/>
</dbReference>
<dbReference type="PROSITE" id="PS51160">
    <property type="entry name" value="ACYLPHOSPHATASE_3"/>
    <property type="match status" value="1"/>
</dbReference>
<dbReference type="RefSeq" id="WP_145072966.1">
    <property type="nucleotide sequence ID" value="NZ_CP036425.1"/>
</dbReference>
<evidence type="ECO:0000313" key="9">
    <source>
        <dbReference type="Proteomes" id="UP000317369"/>
    </source>
</evidence>
<dbReference type="Pfam" id="PF00708">
    <property type="entry name" value="Acylphosphatase"/>
    <property type="match status" value="1"/>
</dbReference>
<gene>
    <name evidence="8" type="primary">yccX</name>
    <name evidence="8" type="ORF">KS4_00730</name>
</gene>
<dbReference type="Gene3D" id="3.30.70.100">
    <property type="match status" value="1"/>
</dbReference>
<feature type="active site" evidence="4">
    <location>
        <position position="36"/>
    </location>
</feature>
<dbReference type="Proteomes" id="UP000317369">
    <property type="component" value="Chromosome"/>
</dbReference>
<keyword evidence="9" id="KW-1185">Reference proteome</keyword>
<feature type="compositionally biased region" description="Basic and acidic residues" evidence="6">
    <location>
        <begin position="65"/>
        <end position="75"/>
    </location>
</feature>
<dbReference type="KEGG" id="pcor:KS4_00730"/>
<dbReference type="InterPro" id="IPR017968">
    <property type="entry name" value="Acylphosphatase_CS"/>
</dbReference>
<dbReference type="GO" id="GO:0003998">
    <property type="term" value="F:acylphosphatase activity"/>
    <property type="evidence" value="ECO:0007669"/>
    <property type="project" value="UniProtKB-EC"/>
</dbReference>
<dbReference type="EMBL" id="CP036425">
    <property type="protein sequence ID" value="QDU32045.1"/>
    <property type="molecule type" value="Genomic_DNA"/>
</dbReference>
<accession>A0A517YP89</accession>
<organism evidence="8 9">
    <name type="scientific">Poriferisphaera corsica</name>
    <dbReference type="NCBI Taxonomy" id="2528020"/>
    <lineage>
        <taxon>Bacteria</taxon>
        <taxon>Pseudomonadati</taxon>
        <taxon>Planctomycetota</taxon>
        <taxon>Phycisphaerae</taxon>
        <taxon>Phycisphaerales</taxon>
        <taxon>Phycisphaeraceae</taxon>
        <taxon>Poriferisphaera</taxon>
    </lineage>
</organism>
<dbReference type="EC" id="3.6.1.7" evidence="2 4"/>
<evidence type="ECO:0000256" key="5">
    <source>
        <dbReference type="RuleBase" id="RU004168"/>
    </source>
</evidence>
<dbReference type="PROSITE" id="PS00151">
    <property type="entry name" value="ACYLPHOSPHATASE_2"/>
    <property type="match status" value="1"/>
</dbReference>
<feature type="domain" description="Acylphosphatase-like" evidence="7">
    <location>
        <begin position="3"/>
        <end position="95"/>
    </location>
</feature>
<evidence type="ECO:0000256" key="3">
    <source>
        <dbReference type="ARBA" id="ARBA00047645"/>
    </source>
</evidence>
<reference evidence="8 9" key="1">
    <citation type="submission" date="2019-02" db="EMBL/GenBank/DDBJ databases">
        <title>Deep-cultivation of Planctomycetes and their phenomic and genomic characterization uncovers novel biology.</title>
        <authorList>
            <person name="Wiegand S."/>
            <person name="Jogler M."/>
            <person name="Boedeker C."/>
            <person name="Pinto D."/>
            <person name="Vollmers J."/>
            <person name="Rivas-Marin E."/>
            <person name="Kohn T."/>
            <person name="Peeters S.H."/>
            <person name="Heuer A."/>
            <person name="Rast P."/>
            <person name="Oberbeckmann S."/>
            <person name="Bunk B."/>
            <person name="Jeske O."/>
            <person name="Meyerdierks A."/>
            <person name="Storesund J.E."/>
            <person name="Kallscheuer N."/>
            <person name="Luecker S."/>
            <person name="Lage O.M."/>
            <person name="Pohl T."/>
            <person name="Merkel B.J."/>
            <person name="Hornburger P."/>
            <person name="Mueller R.-W."/>
            <person name="Bruemmer F."/>
            <person name="Labrenz M."/>
            <person name="Spormann A.M."/>
            <person name="Op den Camp H."/>
            <person name="Overmann J."/>
            <person name="Amann R."/>
            <person name="Jetten M.S.M."/>
            <person name="Mascher T."/>
            <person name="Medema M.H."/>
            <person name="Devos D.P."/>
            <person name="Kaster A.-K."/>
            <person name="Ovreas L."/>
            <person name="Rohde M."/>
            <person name="Galperin M.Y."/>
            <person name="Jogler C."/>
        </authorList>
    </citation>
    <scope>NUCLEOTIDE SEQUENCE [LARGE SCALE GENOMIC DNA]</scope>
    <source>
        <strain evidence="8 9">KS4</strain>
    </source>
</reference>
<protein>
    <recommendedName>
        <fullName evidence="2 4">acylphosphatase</fullName>
        <ecNumber evidence="2 4">3.6.1.7</ecNumber>
    </recommendedName>
</protein>
<dbReference type="InterPro" id="IPR001792">
    <property type="entry name" value="Acylphosphatase-like_dom"/>
</dbReference>
<keyword evidence="4 8" id="KW-0378">Hydrolase</keyword>
<feature type="active site" evidence="4">
    <location>
        <position position="18"/>
    </location>
</feature>
<sequence>MIRYTVHYIGRVQGVGFRYTCVNIAHRFHVAGYAQNLPDGSVKLVAEGEKSEVLTFIDTITERMSRNIDTEDRTTTEPTNEFGDPASPDTFTIRY</sequence>
<evidence type="ECO:0000256" key="4">
    <source>
        <dbReference type="PROSITE-ProRule" id="PRU00520"/>
    </source>
</evidence>
<evidence type="ECO:0000256" key="6">
    <source>
        <dbReference type="SAM" id="MobiDB-lite"/>
    </source>
</evidence>
<comment type="similarity">
    <text evidence="1 5">Belongs to the acylphosphatase family.</text>
</comment>
<evidence type="ECO:0000259" key="7">
    <source>
        <dbReference type="PROSITE" id="PS51160"/>
    </source>
</evidence>
<dbReference type="AlphaFoldDB" id="A0A517YP89"/>
<evidence type="ECO:0000256" key="1">
    <source>
        <dbReference type="ARBA" id="ARBA00005614"/>
    </source>
</evidence>
<dbReference type="SUPFAM" id="SSF54975">
    <property type="entry name" value="Acylphosphatase/BLUF domain-like"/>
    <property type="match status" value="1"/>
</dbReference>
<evidence type="ECO:0000256" key="2">
    <source>
        <dbReference type="ARBA" id="ARBA00012150"/>
    </source>
</evidence>
<dbReference type="PANTHER" id="PTHR47268">
    <property type="entry name" value="ACYLPHOSPHATASE"/>
    <property type="match status" value="1"/>
</dbReference>
<name>A0A517YP89_9BACT</name>
<dbReference type="InterPro" id="IPR020456">
    <property type="entry name" value="Acylphosphatase"/>
</dbReference>
<comment type="catalytic activity">
    <reaction evidence="3 4">
        <text>an acyl phosphate + H2O = a carboxylate + phosphate + H(+)</text>
        <dbReference type="Rhea" id="RHEA:14965"/>
        <dbReference type="ChEBI" id="CHEBI:15377"/>
        <dbReference type="ChEBI" id="CHEBI:15378"/>
        <dbReference type="ChEBI" id="CHEBI:29067"/>
        <dbReference type="ChEBI" id="CHEBI:43474"/>
        <dbReference type="ChEBI" id="CHEBI:59918"/>
        <dbReference type="EC" id="3.6.1.7"/>
    </reaction>
</comment>
<dbReference type="PANTHER" id="PTHR47268:SF4">
    <property type="entry name" value="ACYLPHOSPHATASE"/>
    <property type="match status" value="1"/>
</dbReference>
<evidence type="ECO:0000313" key="8">
    <source>
        <dbReference type="EMBL" id="QDU32045.1"/>
    </source>
</evidence>
<proteinExistence type="inferred from homology"/>